<organism evidence="2 3">
    <name type="scientific">Mesorhabditis belari</name>
    <dbReference type="NCBI Taxonomy" id="2138241"/>
    <lineage>
        <taxon>Eukaryota</taxon>
        <taxon>Metazoa</taxon>
        <taxon>Ecdysozoa</taxon>
        <taxon>Nematoda</taxon>
        <taxon>Chromadorea</taxon>
        <taxon>Rhabditida</taxon>
        <taxon>Rhabditina</taxon>
        <taxon>Rhabditomorpha</taxon>
        <taxon>Rhabditoidea</taxon>
        <taxon>Rhabditidae</taxon>
        <taxon>Mesorhabditinae</taxon>
        <taxon>Mesorhabditis</taxon>
    </lineage>
</organism>
<dbReference type="WBParaSite" id="MBELARI_LOCUS14356">
    <property type="protein sequence ID" value="MBELARI_LOCUS14356"/>
    <property type="gene ID" value="MBELARI_LOCUS14356"/>
</dbReference>
<keyword evidence="1" id="KW-0472">Membrane</keyword>
<dbReference type="AlphaFoldDB" id="A0AAF3EK14"/>
<keyword evidence="1" id="KW-0812">Transmembrane</keyword>
<feature type="transmembrane region" description="Helical" evidence="1">
    <location>
        <begin position="32"/>
        <end position="52"/>
    </location>
</feature>
<name>A0AAF3EK14_9BILA</name>
<protein>
    <submittedName>
        <fullName evidence="3">Uncharacterized protein</fullName>
    </submittedName>
</protein>
<sequence>MTTWCWHAVGNPLTPVVEEDYRSCCGRVKSKYGFIACLLIDFLFILLCVILITQNSPENRLGLIILIVLCLPITLIGFLALFTLKPLHMQLYWSLYILQMGFTVLVIGFLVMILFILPSSTFVEERKITKPRTFGGIFGVVLVFIAILAFVLWRGSVTYSYYKYIRDRQLAIEHHGSNLAHASDNLAHDIEK</sequence>
<keyword evidence="1" id="KW-1133">Transmembrane helix</keyword>
<reference evidence="3" key="1">
    <citation type="submission" date="2024-02" db="UniProtKB">
        <authorList>
            <consortium name="WormBaseParasite"/>
        </authorList>
    </citation>
    <scope>IDENTIFICATION</scope>
</reference>
<evidence type="ECO:0000313" key="3">
    <source>
        <dbReference type="WBParaSite" id="MBELARI_LOCUS14356"/>
    </source>
</evidence>
<evidence type="ECO:0000256" key="1">
    <source>
        <dbReference type="SAM" id="Phobius"/>
    </source>
</evidence>
<dbReference type="Proteomes" id="UP000887575">
    <property type="component" value="Unassembled WGS sequence"/>
</dbReference>
<feature type="transmembrane region" description="Helical" evidence="1">
    <location>
        <begin position="64"/>
        <end position="84"/>
    </location>
</feature>
<keyword evidence="2" id="KW-1185">Reference proteome</keyword>
<proteinExistence type="predicted"/>
<feature type="transmembrane region" description="Helical" evidence="1">
    <location>
        <begin position="137"/>
        <end position="162"/>
    </location>
</feature>
<accession>A0AAF3EK14</accession>
<feature type="transmembrane region" description="Helical" evidence="1">
    <location>
        <begin position="96"/>
        <end position="117"/>
    </location>
</feature>
<evidence type="ECO:0000313" key="2">
    <source>
        <dbReference type="Proteomes" id="UP000887575"/>
    </source>
</evidence>